<evidence type="ECO:0000313" key="1">
    <source>
        <dbReference type="EMBL" id="GAM01709.1"/>
    </source>
</evidence>
<dbReference type="EMBL" id="BBPI01000068">
    <property type="protein sequence ID" value="GAM01709.1"/>
    <property type="molecule type" value="Genomic_DNA"/>
</dbReference>
<evidence type="ECO:0000313" key="2">
    <source>
        <dbReference type="Proteomes" id="UP000032305"/>
    </source>
</evidence>
<protein>
    <submittedName>
        <fullName evidence="1">Uncharacterized protein</fullName>
    </submittedName>
</protein>
<dbReference type="OrthoDB" id="7410293at2"/>
<proteinExistence type="predicted"/>
<dbReference type="eggNOG" id="ENOG50319YX">
    <property type="taxonomic scope" value="Bacteria"/>
</dbReference>
<dbReference type="InterPro" id="IPR046736">
    <property type="entry name" value="DUF6628"/>
</dbReference>
<organism evidence="1 2">
    <name type="scientific">Sphingomonas parapaucimobilis NBRC 15100</name>
    <dbReference type="NCBI Taxonomy" id="1219049"/>
    <lineage>
        <taxon>Bacteria</taxon>
        <taxon>Pseudomonadati</taxon>
        <taxon>Pseudomonadota</taxon>
        <taxon>Alphaproteobacteria</taxon>
        <taxon>Sphingomonadales</taxon>
        <taxon>Sphingomonadaceae</taxon>
        <taxon>Sphingomonas</taxon>
    </lineage>
</organism>
<reference evidence="1 2" key="1">
    <citation type="submission" date="2014-11" db="EMBL/GenBank/DDBJ databases">
        <title>Whole genome shotgun sequence of Sphingomonas parapaucimobilis NBRC 15100.</title>
        <authorList>
            <person name="Katano-Makiyama Y."/>
            <person name="Hosoyama A."/>
            <person name="Hashimoto M."/>
            <person name="Hosoyama Y."/>
            <person name="Noguchi M."/>
            <person name="Numata M."/>
            <person name="Tsuchikane K."/>
            <person name="Hirakata S."/>
            <person name="Uohara A."/>
            <person name="Shimodaira J."/>
            <person name="Ohji S."/>
            <person name="Ichikawa N."/>
            <person name="Kimura A."/>
            <person name="Yamazoe A."/>
            <person name="Fujita N."/>
        </authorList>
    </citation>
    <scope>NUCLEOTIDE SEQUENCE [LARGE SCALE GENOMIC DNA]</scope>
    <source>
        <strain evidence="1 2">NBRC 15100</strain>
    </source>
</reference>
<dbReference type="RefSeq" id="WP_042488866.1">
    <property type="nucleotide sequence ID" value="NZ_BBPI01000068.1"/>
</dbReference>
<keyword evidence="2" id="KW-1185">Reference proteome</keyword>
<dbReference type="AlphaFoldDB" id="A0A0A1W9V7"/>
<dbReference type="Proteomes" id="UP000032305">
    <property type="component" value="Unassembled WGS sequence"/>
</dbReference>
<sequence>MAETTTLAAALPHMLPACPHARIALFAIRRMGAHGLADARASHTLFTMFGQDFRRPLILMRTLMADLAAHASGQIAIAPCCCARMTAAEAALMTILSQMETAPQKAHFLMTDLLGVRRVDSVLASAAAVAAAFADEGRPISY</sequence>
<dbReference type="Pfam" id="PF20333">
    <property type="entry name" value="DUF6628"/>
    <property type="match status" value="1"/>
</dbReference>
<gene>
    <name evidence="1" type="ORF">SP5_068_00770</name>
</gene>
<accession>A0A0A1W9V7</accession>
<comment type="caution">
    <text evidence="1">The sequence shown here is derived from an EMBL/GenBank/DDBJ whole genome shotgun (WGS) entry which is preliminary data.</text>
</comment>
<name>A0A0A1W9V7_9SPHN</name>